<keyword evidence="2 4" id="KW-0479">Metal-binding</keyword>
<keyword evidence="3 4" id="KW-0862">Zinc</keyword>
<comment type="caution">
    <text evidence="5">The sequence shown here is derived from an EMBL/GenBank/DDBJ whole genome shotgun (WGS) entry which is preliminary data.</text>
</comment>
<dbReference type="PANTHER" id="PTHR34535">
    <property type="entry name" value="HYDROGENASE MATURATION FACTOR HYPA"/>
    <property type="match status" value="1"/>
</dbReference>
<feature type="binding site" evidence="4">
    <location>
        <position position="87"/>
    </location>
    <ligand>
        <name>Zn(2+)</name>
        <dbReference type="ChEBI" id="CHEBI:29105"/>
    </ligand>
</feature>
<protein>
    <recommendedName>
        <fullName evidence="4">Hydrogenase maturation factor HypA</fullName>
    </recommendedName>
</protein>
<dbReference type="AlphaFoldDB" id="A0A7V3PUH5"/>
<dbReference type="InterPro" id="IPR000688">
    <property type="entry name" value="HypA/HybF"/>
</dbReference>
<dbReference type="Pfam" id="PF01155">
    <property type="entry name" value="HypA"/>
    <property type="match status" value="1"/>
</dbReference>
<feature type="binding site" evidence="4">
    <location>
        <position position="2"/>
    </location>
    <ligand>
        <name>Ni(2+)</name>
        <dbReference type="ChEBI" id="CHEBI:49786"/>
    </ligand>
</feature>
<keyword evidence="1 4" id="KW-0533">Nickel</keyword>
<sequence>MHEFTITWHLFNQILTAARQANARRVLRVKLLIGEHSSIVPESVKFYFDQLRAEPLIQHTELEFTRVPLRLRCPKCGQEFSELEEACSCNAGAEIIGGDELLIESIDIE</sequence>
<name>A0A7V3PUH5_UNCW3</name>
<accession>A0A7V3PUH5</accession>
<dbReference type="PANTHER" id="PTHR34535:SF3">
    <property type="entry name" value="HYDROGENASE MATURATION FACTOR HYPA"/>
    <property type="match status" value="1"/>
</dbReference>
<dbReference type="PIRSF" id="PIRSF004761">
    <property type="entry name" value="Hydrgn_mat_HypA"/>
    <property type="match status" value="1"/>
</dbReference>
<organism evidence="5">
    <name type="scientific">candidate division WOR-3 bacterium</name>
    <dbReference type="NCBI Taxonomy" id="2052148"/>
    <lineage>
        <taxon>Bacteria</taxon>
        <taxon>Bacteria division WOR-3</taxon>
    </lineage>
</organism>
<feature type="binding site" evidence="4">
    <location>
        <position position="73"/>
    </location>
    <ligand>
        <name>Zn(2+)</name>
        <dbReference type="ChEBI" id="CHEBI:29105"/>
    </ligand>
</feature>
<feature type="binding site" evidence="4">
    <location>
        <position position="76"/>
    </location>
    <ligand>
        <name>Zn(2+)</name>
        <dbReference type="ChEBI" id="CHEBI:29105"/>
    </ligand>
</feature>
<evidence type="ECO:0000256" key="1">
    <source>
        <dbReference type="ARBA" id="ARBA00022596"/>
    </source>
</evidence>
<reference evidence="5" key="1">
    <citation type="journal article" date="2020" name="mSystems">
        <title>Genome- and Community-Level Interaction Insights into Carbon Utilization and Element Cycling Functions of Hydrothermarchaeota in Hydrothermal Sediment.</title>
        <authorList>
            <person name="Zhou Z."/>
            <person name="Liu Y."/>
            <person name="Xu W."/>
            <person name="Pan J."/>
            <person name="Luo Z.H."/>
            <person name="Li M."/>
        </authorList>
    </citation>
    <scope>NUCLEOTIDE SEQUENCE [LARGE SCALE GENOMIC DNA]</scope>
    <source>
        <strain evidence="5">SpSt-914</strain>
    </source>
</reference>
<evidence type="ECO:0000256" key="2">
    <source>
        <dbReference type="ARBA" id="ARBA00022723"/>
    </source>
</evidence>
<dbReference type="Gene3D" id="3.30.2320.80">
    <property type="match status" value="1"/>
</dbReference>
<dbReference type="GO" id="GO:0016151">
    <property type="term" value="F:nickel cation binding"/>
    <property type="evidence" value="ECO:0007669"/>
    <property type="project" value="UniProtKB-UniRule"/>
</dbReference>
<evidence type="ECO:0000313" key="5">
    <source>
        <dbReference type="EMBL" id="HGD13573.1"/>
    </source>
</evidence>
<gene>
    <name evidence="4" type="primary">hypA</name>
    <name evidence="5" type="ORF">ENX16_05810</name>
</gene>
<evidence type="ECO:0000256" key="4">
    <source>
        <dbReference type="HAMAP-Rule" id="MF_00213"/>
    </source>
</evidence>
<feature type="binding site" evidence="4">
    <location>
        <position position="89"/>
    </location>
    <ligand>
        <name>Zn(2+)</name>
        <dbReference type="ChEBI" id="CHEBI:29105"/>
    </ligand>
</feature>
<comment type="function">
    <text evidence="4">Involved in the maturation of [NiFe] hydrogenases. Required for nickel insertion into the metal center of the hydrogenase.</text>
</comment>
<dbReference type="GO" id="GO:0051604">
    <property type="term" value="P:protein maturation"/>
    <property type="evidence" value="ECO:0007669"/>
    <property type="project" value="InterPro"/>
</dbReference>
<dbReference type="EMBL" id="DTMZ01000141">
    <property type="protein sequence ID" value="HGD13573.1"/>
    <property type="molecule type" value="Genomic_DNA"/>
</dbReference>
<proteinExistence type="inferred from homology"/>
<dbReference type="GO" id="GO:0008270">
    <property type="term" value="F:zinc ion binding"/>
    <property type="evidence" value="ECO:0007669"/>
    <property type="project" value="UniProtKB-UniRule"/>
</dbReference>
<comment type="similarity">
    <text evidence="4">Belongs to the HypA/HybF family.</text>
</comment>
<dbReference type="HAMAP" id="MF_00213">
    <property type="entry name" value="HypA_HybF"/>
    <property type="match status" value="1"/>
</dbReference>
<evidence type="ECO:0000256" key="3">
    <source>
        <dbReference type="ARBA" id="ARBA00022833"/>
    </source>
</evidence>